<name>A0A4Y2FQR2_ARAVE</name>
<keyword evidence="2" id="KW-1185">Reference proteome</keyword>
<sequence>MGSISSNGEEYAEMIVHDFQLRVIFIAKLSSGEKGGFKGAGENYGSFSILRGPALPLLWYSLVLVLFDIRLLSQDYVECVLWHHLTQLAHCWLAFVQIYLQDSKGWF</sequence>
<dbReference type="EMBL" id="BGPR01001027">
    <property type="protein sequence ID" value="GBM43367.1"/>
    <property type="molecule type" value="Genomic_DNA"/>
</dbReference>
<dbReference type="AlphaFoldDB" id="A0A4Y2FQR2"/>
<dbReference type="Proteomes" id="UP000499080">
    <property type="component" value="Unassembled WGS sequence"/>
</dbReference>
<reference evidence="1 2" key="1">
    <citation type="journal article" date="2019" name="Sci. Rep.">
        <title>Orb-weaving spider Araneus ventricosus genome elucidates the spidroin gene catalogue.</title>
        <authorList>
            <person name="Kono N."/>
            <person name="Nakamura H."/>
            <person name="Ohtoshi R."/>
            <person name="Moran D.A.P."/>
            <person name="Shinohara A."/>
            <person name="Yoshida Y."/>
            <person name="Fujiwara M."/>
            <person name="Mori M."/>
            <person name="Tomita M."/>
            <person name="Arakawa K."/>
        </authorList>
    </citation>
    <scope>NUCLEOTIDE SEQUENCE [LARGE SCALE GENOMIC DNA]</scope>
</reference>
<comment type="caution">
    <text evidence="1">The sequence shown here is derived from an EMBL/GenBank/DDBJ whole genome shotgun (WGS) entry which is preliminary data.</text>
</comment>
<evidence type="ECO:0000313" key="2">
    <source>
        <dbReference type="Proteomes" id="UP000499080"/>
    </source>
</evidence>
<evidence type="ECO:0000313" key="1">
    <source>
        <dbReference type="EMBL" id="GBM43367.1"/>
    </source>
</evidence>
<protein>
    <submittedName>
        <fullName evidence="1">Uncharacterized protein</fullName>
    </submittedName>
</protein>
<proteinExistence type="predicted"/>
<accession>A0A4Y2FQR2</accession>
<organism evidence="1 2">
    <name type="scientific">Araneus ventricosus</name>
    <name type="common">Orbweaver spider</name>
    <name type="synonym">Epeira ventricosa</name>
    <dbReference type="NCBI Taxonomy" id="182803"/>
    <lineage>
        <taxon>Eukaryota</taxon>
        <taxon>Metazoa</taxon>
        <taxon>Ecdysozoa</taxon>
        <taxon>Arthropoda</taxon>
        <taxon>Chelicerata</taxon>
        <taxon>Arachnida</taxon>
        <taxon>Araneae</taxon>
        <taxon>Araneomorphae</taxon>
        <taxon>Entelegynae</taxon>
        <taxon>Araneoidea</taxon>
        <taxon>Araneidae</taxon>
        <taxon>Araneus</taxon>
    </lineage>
</organism>
<gene>
    <name evidence="1" type="ORF">AVEN_166107_1</name>
</gene>